<dbReference type="EC" id="4.2.1.96" evidence="4"/>
<gene>
    <name evidence="5" type="ORF">SBA5_730019</name>
</gene>
<evidence type="ECO:0000256" key="2">
    <source>
        <dbReference type="ARBA" id="ARBA00006472"/>
    </source>
</evidence>
<name>A0A2N9M3M0_9BACT</name>
<dbReference type="SUPFAM" id="SSF55248">
    <property type="entry name" value="PCD-like"/>
    <property type="match status" value="1"/>
</dbReference>
<dbReference type="Proteomes" id="UP000239735">
    <property type="component" value="Unassembled WGS sequence"/>
</dbReference>
<dbReference type="HAMAP" id="MF_00434">
    <property type="entry name" value="Pterin_4_alpha"/>
    <property type="match status" value="1"/>
</dbReference>
<dbReference type="EMBL" id="OKRB01000134">
    <property type="protein sequence ID" value="SPE30035.1"/>
    <property type="molecule type" value="Genomic_DNA"/>
</dbReference>
<dbReference type="InterPro" id="IPR001533">
    <property type="entry name" value="Pterin_deHydtase"/>
</dbReference>
<reference evidence="6" key="1">
    <citation type="submission" date="2018-02" db="EMBL/GenBank/DDBJ databases">
        <authorList>
            <person name="Hausmann B."/>
        </authorList>
    </citation>
    <scope>NUCLEOTIDE SEQUENCE [LARGE SCALE GENOMIC DNA]</scope>
    <source>
        <strain evidence="6">Peat soil MAG SbA5</strain>
    </source>
</reference>
<organism evidence="5 6">
    <name type="scientific">Candidatus Sulfuritelmatomonas gaucii</name>
    <dbReference type="NCBI Taxonomy" id="2043161"/>
    <lineage>
        <taxon>Bacteria</taxon>
        <taxon>Pseudomonadati</taxon>
        <taxon>Acidobacteriota</taxon>
        <taxon>Terriglobia</taxon>
        <taxon>Terriglobales</taxon>
        <taxon>Acidobacteriaceae</taxon>
        <taxon>Candidatus Sulfuritelmatomonas</taxon>
    </lineage>
</organism>
<dbReference type="InterPro" id="IPR036428">
    <property type="entry name" value="PCD_sf"/>
</dbReference>
<dbReference type="CDD" id="cd00488">
    <property type="entry name" value="PCD_DCoH"/>
    <property type="match status" value="1"/>
</dbReference>
<evidence type="ECO:0000256" key="3">
    <source>
        <dbReference type="ARBA" id="ARBA00023239"/>
    </source>
</evidence>
<dbReference type="NCBIfam" id="NF002017">
    <property type="entry name" value="PRK00823.1-2"/>
    <property type="match status" value="1"/>
</dbReference>
<dbReference type="PANTHER" id="PTHR12599">
    <property type="entry name" value="PTERIN-4-ALPHA-CARBINOLAMINE DEHYDRATASE"/>
    <property type="match status" value="1"/>
</dbReference>
<dbReference type="OrthoDB" id="9800108at2"/>
<evidence type="ECO:0000313" key="6">
    <source>
        <dbReference type="Proteomes" id="UP000239735"/>
    </source>
</evidence>
<sequence length="93" mass="10034">MQALSLEEARARLAGLPGWQIEAGELVRTFQFKDFVAALHFVNQVGEAAEAAGHHPDIDIRYNRVRIALVTHDAGGITAKDFDVAAKAGTLAH</sequence>
<dbReference type="Pfam" id="PF01329">
    <property type="entry name" value="Pterin_4a"/>
    <property type="match status" value="1"/>
</dbReference>
<evidence type="ECO:0000313" key="5">
    <source>
        <dbReference type="EMBL" id="SPE30035.1"/>
    </source>
</evidence>
<proteinExistence type="inferred from homology"/>
<dbReference type="Gene3D" id="3.30.1360.20">
    <property type="entry name" value="Transcriptional coactivator/pterin dehydratase"/>
    <property type="match status" value="1"/>
</dbReference>
<evidence type="ECO:0000256" key="4">
    <source>
        <dbReference type="HAMAP-Rule" id="MF_00434"/>
    </source>
</evidence>
<protein>
    <recommendedName>
        <fullName evidence="4">Putative pterin-4-alpha-carbinolamine dehydratase</fullName>
        <shortName evidence="4">PHS</shortName>
        <ecNumber evidence="4">4.2.1.96</ecNumber>
    </recommendedName>
    <alternativeName>
        <fullName evidence="4">4-alpha-hydroxy-tetrahydropterin dehydratase</fullName>
    </alternativeName>
    <alternativeName>
        <fullName evidence="4">Pterin carbinolamine dehydratase</fullName>
        <shortName evidence="4">PCD</shortName>
    </alternativeName>
</protein>
<comment type="similarity">
    <text evidence="2 4">Belongs to the pterin-4-alpha-carbinolamine dehydratase family.</text>
</comment>
<accession>A0A2N9M3M0</accession>
<comment type="catalytic activity">
    <reaction evidence="1 4">
        <text>(4aS,6R)-4a-hydroxy-L-erythro-5,6,7,8-tetrahydrobiopterin = (6R)-L-erythro-6,7-dihydrobiopterin + H2O</text>
        <dbReference type="Rhea" id="RHEA:11920"/>
        <dbReference type="ChEBI" id="CHEBI:15377"/>
        <dbReference type="ChEBI" id="CHEBI:15642"/>
        <dbReference type="ChEBI" id="CHEBI:43120"/>
        <dbReference type="EC" id="4.2.1.96"/>
    </reaction>
</comment>
<dbReference type="PANTHER" id="PTHR12599:SF0">
    <property type="entry name" value="PTERIN-4-ALPHA-CARBINOLAMINE DEHYDRATASE"/>
    <property type="match status" value="1"/>
</dbReference>
<dbReference type="GO" id="GO:0006729">
    <property type="term" value="P:tetrahydrobiopterin biosynthetic process"/>
    <property type="evidence" value="ECO:0007669"/>
    <property type="project" value="InterPro"/>
</dbReference>
<dbReference type="GO" id="GO:0008124">
    <property type="term" value="F:4-alpha-hydroxytetrahydrobiopterin dehydratase activity"/>
    <property type="evidence" value="ECO:0007669"/>
    <property type="project" value="UniProtKB-UniRule"/>
</dbReference>
<evidence type="ECO:0000256" key="1">
    <source>
        <dbReference type="ARBA" id="ARBA00001554"/>
    </source>
</evidence>
<keyword evidence="3 4" id="KW-0456">Lyase</keyword>
<dbReference type="AlphaFoldDB" id="A0A2N9M3M0"/>